<organism evidence="14 15">
    <name type="scientific">Penaeus vannamei</name>
    <name type="common">Whiteleg shrimp</name>
    <name type="synonym">Litopenaeus vannamei</name>
    <dbReference type="NCBI Taxonomy" id="6689"/>
    <lineage>
        <taxon>Eukaryota</taxon>
        <taxon>Metazoa</taxon>
        <taxon>Ecdysozoa</taxon>
        <taxon>Arthropoda</taxon>
        <taxon>Crustacea</taxon>
        <taxon>Multicrustacea</taxon>
        <taxon>Malacostraca</taxon>
        <taxon>Eumalacostraca</taxon>
        <taxon>Eucarida</taxon>
        <taxon>Decapoda</taxon>
        <taxon>Dendrobranchiata</taxon>
        <taxon>Penaeoidea</taxon>
        <taxon>Penaeidae</taxon>
        <taxon>Penaeus</taxon>
    </lineage>
</organism>
<evidence type="ECO:0000256" key="8">
    <source>
        <dbReference type="ARBA" id="ARBA00023163"/>
    </source>
</evidence>
<evidence type="ECO:0000256" key="1">
    <source>
        <dbReference type="ARBA" id="ARBA00004123"/>
    </source>
</evidence>
<comment type="caution">
    <text evidence="14">The sequence shown here is derived from an EMBL/GenBank/DDBJ whole genome shotgun (WGS) entry which is preliminary data.</text>
</comment>
<keyword evidence="5" id="KW-0862">Zinc</keyword>
<keyword evidence="6" id="KW-0805">Transcription regulation</keyword>
<feature type="domain" description="C2H2-type" evidence="13">
    <location>
        <begin position="284"/>
        <end position="313"/>
    </location>
</feature>
<dbReference type="GO" id="GO:0000978">
    <property type="term" value="F:RNA polymerase II cis-regulatory region sequence-specific DNA binding"/>
    <property type="evidence" value="ECO:0007669"/>
    <property type="project" value="TreeGrafter"/>
</dbReference>
<dbReference type="Proteomes" id="UP000283509">
    <property type="component" value="Unassembled WGS sequence"/>
</dbReference>
<name>A0A3R7QKE5_PENVA</name>
<keyword evidence="7" id="KW-0238">DNA-binding</keyword>
<keyword evidence="3" id="KW-0677">Repeat</keyword>
<dbReference type="PROSITE" id="PS50157">
    <property type="entry name" value="ZINC_FINGER_C2H2_2"/>
    <property type="match status" value="3"/>
</dbReference>
<reference evidence="14 15" key="2">
    <citation type="submission" date="2019-01" db="EMBL/GenBank/DDBJ databases">
        <title>The decoding of complex shrimp genome reveals the adaptation for benthos swimmer, frequently molting mechanism and breeding impact on genome.</title>
        <authorList>
            <person name="Sun Y."/>
            <person name="Gao Y."/>
            <person name="Yu Y."/>
        </authorList>
    </citation>
    <scope>NUCLEOTIDE SEQUENCE [LARGE SCALE GENOMIC DNA]</scope>
    <source>
        <tissue evidence="14">Muscle</tissue>
    </source>
</reference>
<evidence type="ECO:0000313" key="14">
    <source>
        <dbReference type="EMBL" id="ROT70253.1"/>
    </source>
</evidence>
<dbReference type="PANTHER" id="PTHR23235">
    <property type="entry name" value="KRUEPPEL-LIKE TRANSCRIPTION FACTOR"/>
    <property type="match status" value="1"/>
</dbReference>
<evidence type="ECO:0000256" key="2">
    <source>
        <dbReference type="ARBA" id="ARBA00022723"/>
    </source>
</evidence>
<dbReference type="PROSITE" id="PS00028">
    <property type="entry name" value="ZINC_FINGER_C2H2_1"/>
    <property type="match status" value="3"/>
</dbReference>
<dbReference type="EMBL" id="QCYY01002447">
    <property type="protein sequence ID" value="ROT70253.1"/>
    <property type="molecule type" value="Genomic_DNA"/>
</dbReference>
<dbReference type="InterPro" id="IPR013087">
    <property type="entry name" value="Znf_C2H2_type"/>
</dbReference>
<keyword evidence="4 11" id="KW-0863">Zinc-finger</keyword>
<evidence type="ECO:0000256" key="5">
    <source>
        <dbReference type="ARBA" id="ARBA00022833"/>
    </source>
</evidence>
<evidence type="ECO:0000313" key="15">
    <source>
        <dbReference type="Proteomes" id="UP000283509"/>
    </source>
</evidence>
<evidence type="ECO:0000256" key="3">
    <source>
        <dbReference type="ARBA" id="ARBA00022737"/>
    </source>
</evidence>
<dbReference type="Gene3D" id="3.30.160.60">
    <property type="entry name" value="Classic Zinc Finger"/>
    <property type="match status" value="3"/>
</dbReference>
<keyword evidence="9" id="KW-0539">Nucleus</keyword>
<evidence type="ECO:0000256" key="11">
    <source>
        <dbReference type="PROSITE-ProRule" id="PRU00042"/>
    </source>
</evidence>
<evidence type="ECO:0000256" key="6">
    <source>
        <dbReference type="ARBA" id="ARBA00023015"/>
    </source>
</evidence>
<feature type="region of interest" description="Disordered" evidence="12">
    <location>
        <begin position="177"/>
        <end position="207"/>
    </location>
</feature>
<evidence type="ECO:0000256" key="12">
    <source>
        <dbReference type="SAM" id="MobiDB-lite"/>
    </source>
</evidence>
<dbReference type="SMART" id="SM00355">
    <property type="entry name" value="ZnF_C2H2"/>
    <property type="match status" value="3"/>
</dbReference>
<dbReference type="PANTHER" id="PTHR23235:SF170">
    <property type="entry name" value="FI01014P-RELATED"/>
    <property type="match status" value="1"/>
</dbReference>
<evidence type="ECO:0000256" key="4">
    <source>
        <dbReference type="ARBA" id="ARBA00022771"/>
    </source>
</evidence>
<dbReference type="AlphaFoldDB" id="A0A3R7QKE5"/>
<comment type="similarity">
    <text evidence="10">Belongs to the Sp1 C2H2-type zinc-finger protein family.</text>
</comment>
<dbReference type="InterPro" id="IPR036236">
    <property type="entry name" value="Znf_C2H2_sf"/>
</dbReference>
<reference evidence="14 15" key="1">
    <citation type="submission" date="2018-04" db="EMBL/GenBank/DDBJ databases">
        <authorList>
            <person name="Zhang X."/>
            <person name="Yuan J."/>
            <person name="Li F."/>
            <person name="Xiang J."/>
        </authorList>
    </citation>
    <scope>NUCLEOTIDE SEQUENCE [LARGE SCALE GENOMIC DNA]</scope>
    <source>
        <tissue evidence="14">Muscle</tissue>
    </source>
</reference>
<gene>
    <name evidence="14" type="ORF">C7M84_011462</name>
</gene>
<feature type="region of interest" description="Disordered" evidence="12">
    <location>
        <begin position="37"/>
        <end position="77"/>
    </location>
</feature>
<dbReference type="Pfam" id="PF00096">
    <property type="entry name" value="zf-C2H2"/>
    <property type="match status" value="2"/>
</dbReference>
<protein>
    <submittedName>
        <fullName evidence="14">Putative transcription factor Sp5-like</fullName>
    </submittedName>
</protein>
<feature type="domain" description="C2H2-type" evidence="13">
    <location>
        <begin position="314"/>
        <end position="343"/>
    </location>
</feature>
<evidence type="ECO:0000259" key="13">
    <source>
        <dbReference type="PROSITE" id="PS50157"/>
    </source>
</evidence>
<feature type="compositionally biased region" description="Basic and acidic residues" evidence="12">
    <location>
        <begin position="59"/>
        <end position="71"/>
    </location>
</feature>
<dbReference type="SUPFAM" id="SSF57667">
    <property type="entry name" value="beta-beta-alpha zinc fingers"/>
    <property type="match status" value="2"/>
</dbReference>
<feature type="compositionally biased region" description="Low complexity" evidence="12">
    <location>
        <begin position="195"/>
        <end position="207"/>
    </location>
</feature>
<keyword evidence="15" id="KW-1185">Reference proteome</keyword>
<evidence type="ECO:0000256" key="10">
    <source>
        <dbReference type="ARBA" id="ARBA00038409"/>
    </source>
</evidence>
<feature type="domain" description="C2H2-type" evidence="13">
    <location>
        <begin position="344"/>
        <end position="371"/>
    </location>
</feature>
<dbReference type="GO" id="GO:0008270">
    <property type="term" value="F:zinc ion binding"/>
    <property type="evidence" value="ECO:0007669"/>
    <property type="project" value="UniProtKB-KW"/>
</dbReference>
<evidence type="ECO:0000256" key="7">
    <source>
        <dbReference type="ARBA" id="ARBA00023125"/>
    </source>
</evidence>
<dbReference type="GO" id="GO:0005634">
    <property type="term" value="C:nucleus"/>
    <property type="evidence" value="ECO:0007669"/>
    <property type="project" value="UniProtKB-SubCell"/>
</dbReference>
<evidence type="ECO:0000256" key="9">
    <source>
        <dbReference type="ARBA" id="ARBA00023242"/>
    </source>
</evidence>
<accession>A0A3R7QKE5</accession>
<keyword evidence="8" id="KW-0804">Transcription</keyword>
<keyword evidence="2" id="KW-0479">Metal-binding</keyword>
<dbReference type="GO" id="GO:0000981">
    <property type="term" value="F:DNA-binding transcription factor activity, RNA polymerase II-specific"/>
    <property type="evidence" value="ECO:0007669"/>
    <property type="project" value="TreeGrafter"/>
</dbReference>
<proteinExistence type="inferred from homology"/>
<dbReference type="FunFam" id="3.30.160.60:FF:000014">
    <property type="entry name" value="Transcription factor Sp3"/>
    <property type="match status" value="1"/>
</dbReference>
<dbReference type="FunFam" id="3.30.160.60:FF:000026">
    <property type="entry name" value="Transcription factor Sp3"/>
    <property type="match status" value="1"/>
</dbReference>
<sequence>MQRPRARVTFGDLSVWPTNSHLVANLLLQRRVMVTPGAAESAPQPHIATFNPRNQSTTDKNRSKEGKKAGRDGGAMATCPRILPSTGEIPHHFSLLIASTTISIVSMYACGTLTESQLPHWSAMSANNAFNSTSNFASFHQQPLPLSPPPDARHAHFAHVSTPVSYLQHHYNAIAPPMLSPPPEKPVTPRRNRTHPPGTLPPTLLRPHMLLPPTTSTLTSTPALHWVAWHTAVTHDAIPHQQSNIAAALLTAHSSLTVRRCRRCRCPNCQDTSRDASAAKKREHVCHVPGCGKLYAKTSHLKAHLLSHSGERPFVCHWIFCNKAFTRSDELQRHLRTHTGEKRFQCEECGKRFMRSDHLNKHVKTHQNRRARLASASPAEGDDVDVELCDDEEFLSVTLPDSPVSETDFQEPNDVIGNDQIQSISQLL</sequence>
<comment type="subcellular location">
    <subcellularLocation>
        <location evidence="1">Nucleus</location>
    </subcellularLocation>
</comment>